<gene>
    <name evidence="7" type="ORF">ECE50_022180</name>
</gene>
<keyword evidence="3" id="KW-0731">Sigma factor</keyword>
<dbReference type="SUPFAM" id="SSF88946">
    <property type="entry name" value="Sigma2 domain of RNA polymerase sigma factors"/>
    <property type="match status" value="1"/>
</dbReference>
<evidence type="ECO:0000313" key="8">
    <source>
        <dbReference type="Proteomes" id="UP000281028"/>
    </source>
</evidence>
<comment type="caution">
    <text evidence="7">The sequence shown here is derived from an EMBL/GenBank/DDBJ whole genome shotgun (WGS) entry which is preliminary data.</text>
</comment>
<keyword evidence="8" id="KW-1185">Reference proteome</keyword>
<dbReference type="InterPro" id="IPR014284">
    <property type="entry name" value="RNA_pol_sigma-70_dom"/>
</dbReference>
<dbReference type="PANTHER" id="PTHR43133:SF46">
    <property type="entry name" value="RNA POLYMERASE SIGMA-70 FACTOR ECF SUBFAMILY"/>
    <property type="match status" value="1"/>
</dbReference>
<dbReference type="InterPro" id="IPR036388">
    <property type="entry name" value="WH-like_DNA-bd_sf"/>
</dbReference>
<dbReference type="AlphaFoldDB" id="A0A9Q5D4N6"/>
<dbReference type="Gene3D" id="1.10.1740.10">
    <property type="match status" value="1"/>
</dbReference>
<proteinExistence type="inferred from homology"/>
<dbReference type="InterPro" id="IPR039425">
    <property type="entry name" value="RNA_pol_sigma-70-like"/>
</dbReference>
<sequence length="186" mass="21917">MEEASLNINHQKRTPPAFDALFKAHYNMLCAFAYNFVNRHDLAEEIVQDTFLRIWERYDELDMTAEKAYLYRAVQNNCLNFIRQDKIRRRYGHELMEQLENRISLMNTGATPSPAEKLEHSQLALMAEAAIRRLPPQCQDIFRLSRFEDLSYPEISRQLGISVNTVKTQMTRALRKLRDELLPLLK</sequence>
<dbReference type="PANTHER" id="PTHR43133">
    <property type="entry name" value="RNA POLYMERASE ECF-TYPE SIGMA FACTO"/>
    <property type="match status" value="1"/>
</dbReference>
<dbReference type="Pfam" id="PF04542">
    <property type="entry name" value="Sigma70_r2"/>
    <property type="match status" value="1"/>
</dbReference>
<keyword evidence="2" id="KW-0805">Transcription regulation</keyword>
<dbReference type="NCBIfam" id="TIGR02985">
    <property type="entry name" value="Sig70_bacteroi1"/>
    <property type="match status" value="1"/>
</dbReference>
<dbReference type="GO" id="GO:0016987">
    <property type="term" value="F:sigma factor activity"/>
    <property type="evidence" value="ECO:0007669"/>
    <property type="project" value="UniProtKB-KW"/>
</dbReference>
<comment type="similarity">
    <text evidence="1">Belongs to the sigma-70 factor family. ECF subfamily.</text>
</comment>
<evidence type="ECO:0000313" key="7">
    <source>
        <dbReference type="EMBL" id="NSL89566.1"/>
    </source>
</evidence>
<evidence type="ECO:0000256" key="3">
    <source>
        <dbReference type="ARBA" id="ARBA00023082"/>
    </source>
</evidence>
<dbReference type="EMBL" id="RIAR02000001">
    <property type="protein sequence ID" value="NSL89566.1"/>
    <property type="molecule type" value="Genomic_DNA"/>
</dbReference>
<dbReference type="Proteomes" id="UP000281028">
    <property type="component" value="Unassembled WGS sequence"/>
</dbReference>
<accession>A0A9Q5D4N6</accession>
<evidence type="ECO:0000259" key="6">
    <source>
        <dbReference type="Pfam" id="PF08281"/>
    </source>
</evidence>
<dbReference type="OrthoDB" id="1524077at2"/>
<evidence type="ECO:0000259" key="5">
    <source>
        <dbReference type="Pfam" id="PF04542"/>
    </source>
</evidence>
<keyword evidence="4" id="KW-0804">Transcription</keyword>
<dbReference type="SUPFAM" id="SSF88659">
    <property type="entry name" value="Sigma3 and sigma4 domains of RNA polymerase sigma factors"/>
    <property type="match status" value="1"/>
</dbReference>
<evidence type="ECO:0000256" key="1">
    <source>
        <dbReference type="ARBA" id="ARBA00010641"/>
    </source>
</evidence>
<dbReference type="GO" id="GO:0006352">
    <property type="term" value="P:DNA-templated transcription initiation"/>
    <property type="evidence" value="ECO:0007669"/>
    <property type="project" value="InterPro"/>
</dbReference>
<name>A0A9Q5D4N6_9BACT</name>
<dbReference type="InterPro" id="IPR013324">
    <property type="entry name" value="RNA_pol_sigma_r3/r4-like"/>
</dbReference>
<feature type="domain" description="RNA polymerase sigma factor 70 region 4 type 2" evidence="6">
    <location>
        <begin position="127"/>
        <end position="177"/>
    </location>
</feature>
<evidence type="ECO:0000256" key="2">
    <source>
        <dbReference type="ARBA" id="ARBA00023015"/>
    </source>
</evidence>
<dbReference type="CDD" id="cd06171">
    <property type="entry name" value="Sigma70_r4"/>
    <property type="match status" value="1"/>
</dbReference>
<feature type="domain" description="RNA polymerase sigma-70 region 2" evidence="5">
    <location>
        <begin position="21"/>
        <end position="85"/>
    </location>
</feature>
<dbReference type="InterPro" id="IPR014327">
    <property type="entry name" value="RNA_pol_sigma70_bacteroid"/>
</dbReference>
<organism evidence="7 8">
    <name type="scientific">Chitinophaga solisilvae</name>
    <dbReference type="NCBI Taxonomy" id="1233460"/>
    <lineage>
        <taxon>Bacteria</taxon>
        <taxon>Pseudomonadati</taxon>
        <taxon>Bacteroidota</taxon>
        <taxon>Chitinophagia</taxon>
        <taxon>Chitinophagales</taxon>
        <taxon>Chitinophagaceae</taxon>
        <taxon>Chitinophaga</taxon>
    </lineage>
</organism>
<protein>
    <submittedName>
        <fullName evidence="7">RNA polymerase sigma-70 factor</fullName>
    </submittedName>
</protein>
<reference evidence="7" key="1">
    <citation type="submission" date="2020-05" db="EMBL/GenBank/DDBJ databases">
        <title>Chitinophaga laudate sp. nov., isolated from a tropical peat swamp.</title>
        <authorList>
            <person name="Goh C.B.S."/>
            <person name="Lee M.S."/>
            <person name="Parimannan S."/>
            <person name="Pasbakhsh P."/>
            <person name="Yule C.M."/>
            <person name="Rajandas H."/>
            <person name="Loke S."/>
            <person name="Croft L."/>
            <person name="Tan J.B.L."/>
        </authorList>
    </citation>
    <scope>NUCLEOTIDE SEQUENCE</scope>
    <source>
        <strain evidence="7">Mgbs1</strain>
    </source>
</reference>
<dbReference type="InterPro" id="IPR007627">
    <property type="entry name" value="RNA_pol_sigma70_r2"/>
</dbReference>
<dbReference type="Gene3D" id="1.10.10.10">
    <property type="entry name" value="Winged helix-like DNA-binding domain superfamily/Winged helix DNA-binding domain"/>
    <property type="match status" value="1"/>
</dbReference>
<evidence type="ECO:0000256" key="4">
    <source>
        <dbReference type="ARBA" id="ARBA00023163"/>
    </source>
</evidence>
<dbReference type="InterPro" id="IPR013325">
    <property type="entry name" value="RNA_pol_sigma_r2"/>
</dbReference>
<dbReference type="InterPro" id="IPR013249">
    <property type="entry name" value="RNA_pol_sigma70_r4_t2"/>
</dbReference>
<dbReference type="Pfam" id="PF08281">
    <property type="entry name" value="Sigma70_r4_2"/>
    <property type="match status" value="1"/>
</dbReference>
<dbReference type="RefSeq" id="WP_127043343.1">
    <property type="nucleotide sequence ID" value="NZ_JAABOK010000007.1"/>
</dbReference>
<dbReference type="NCBIfam" id="TIGR02937">
    <property type="entry name" value="sigma70-ECF"/>
    <property type="match status" value="1"/>
</dbReference>
<dbReference type="GO" id="GO:0003677">
    <property type="term" value="F:DNA binding"/>
    <property type="evidence" value="ECO:0007669"/>
    <property type="project" value="InterPro"/>
</dbReference>